<protein>
    <recommendedName>
        <fullName evidence="2">Cytokinin riboside 5'-monophosphate phosphoribohydrolase</fullName>
        <ecNumber evidence="2">3.2.2.n1</ecNumber>
    </recommendedName>
</protein>
<reference evidence="3 4" key="1">
    <citation type="submission" date="2019-08" db="EMBL/GenBank/DDBJ databases">
        <title>Genomes of Antarctic Bizionia species.</title>
        <authorList>
            <person name="Bowman J.P."/>
        </authorList>
    </citation>
    <scope>NUCLEOTIDE SEQUENCE [LARGE SCALE GENOMIC DNA]</scope>
    <source>
        <strain evidence="3 4">HFD</strain>
    </source>
</reference>
<dbReference type="GO" id="GO:0005829">
    <property type="term" value="C:cytosol"/>
    <property type="evidence" value="ECO:0007669"/>
    <property type="project" value="TreeGrafter"/>
</dbReference>
<dbReference type="Pfam" id="PF03641">
    <property type="entry name" value="Lysine_decarbox"/>
    <property type="match status" value="1"/>
</dbReference>
<dbReference type="InterPro" id="IPR052341">
    <property type="entry name" value="LOG_family_nucleotidases"/>
</dbReference>
<accession>A0A8H2LDQ7</accession>
<evidence type="ECO:0000313" key="3">
    <source>
        <dbReference type="EMBL" id="TYB76683.1"/>
    </source>
</evidence>
<comment type="similarity">
    <text evidence="2">Belongs to the LOG family.</text>
</comment>
<evidence type="ECO:0000256" key="2">
    <source>
        <dbReference type="RuleBase" id="RU363015"/>
    </source>
</evidence>
<organism evidence="3 4">
    <name type="scientific">Bizionia saleffrena</name>
    <dbReference type="NCBI Taxonomy" id="291189"/>
    <lineage>
        <taxon>Bacteria</taxon>
        <taxon>Pseudomonadati</taxon>
        <taxon>Bacteroidota</taxon>
        <taxon>Flavobacteriia</taxon>
        <taxon>Flavobacteriales</taxon>
        <taxon>Flavobacteriaceae</taxon>
        <taxon>Bizionia</taxon>
    </lineage>
</organism>
<dbReference type="PANTHER" id="PTHR43393">
    <property type="entry name" value="CYTOKININ RIBOSIDE 5'-MONOPHOSPHATE PHOSPHORIBOHYDROLASE"/>
    <property type="match status" value="1"/>
</dbReference>
<gene>
    <name evidence="3" type="ORF">ES676_04880</name>
</gene>
<dbReference type="NCBIfam" id="TIGR00730">
    <property type="entry name" value="Rossman fold protein, TIGR00730 family"/>
    <property type="match status" value="1"/>
</dbReference>
<dbReference type="InterPro" id="IPR005269">
    <property type="entry name" value="LOG"/>
</dbReference>
<dbReference type="EMBL" id="VSKM01000004">
    <property type="protein sequence ID" value="TYB76683.1"/>
    <property type="molecule type" value="Genomic_DNA"/>
</dbReference>
<comment type="catalytic activity">
    <reaction evidence="1">
        <text>AMP + H2O = D-ribose 5-phosphate + adenine</text>
        <dbReference type="Rhea" id="RHEA:20129"/>
        <dbReference type="ChEBI" id="CHEBI:15377"/>
        <dbReference type="ChEBI" id="CHEBI:16708"/>
        <dbReference type="ChEBI" id="CHEBI:78346"/>
        <dbReference type="ChEBI" id="CHEBI:456215"/>
        <dbReference type="EC" id="3.2.2.4"/>
    </reaction>
</comment>
<evidence type="ECO:0000313" key="4">
    <source>
        <dbReference type="Proteomes" id="UP000323324"/>
    </source>
</evidence>
<dbReference type="RefSeq" id="WP_148368939.1">
    <property type="nucleotide sequence ID" value="NZ_VSKM01000004.1"/>
</dbReference>
<comment type="caution">
    <text evidence="3">The sequence shown here is derived from an EMBL/GenBank/DDBJ whole genome shotgun (WGS) entry which is preliminary data.</text>
</comment>
<dbReference type="Proteomes" id="UP000323324">
    <property type="component" value="Unassembled WGS sequence"/>
</dbReference>
<dbReference type="PANTHER" id="PTHR43393:SF3">
    <property type="entry name" value="LYSINE DECARBOXYLASE-LIKE PROTEIN"/>
    <property type="match status" value="1"/>
</dbReference>
<evidence type="ECO:0000256" key="1">
    <source>
        <dbReference type="ARBA" id="ARBA00000274"/>
    </source>
</evidence>
<dbReference type="InterPro" id="IPR031100">
    <property type="entry name" value="LOG_fam"/>
</dbReference>
<dbReference type="EC" id="3.2.2.n1" evidence="2"/>
<dbReference type="GO" id="GO:0009691">
    <property type="term" value="P:cytokinin biosynthetic process"/>
    <property type="evidence" value="ECO:0007669"/>
    <property type="project" value="UniProtKB-UniRule"/>
</dbReference>
<dbReference type="AlphaFoldDB" id="A0A8H2LDQ7"/>
<keyword evidence="2" id="KW-0378">Hydrolase</keyword>
<dbReference type="SUPFAM" id="SSF102405">
    <property type="entry name" value="MCP/YpsA-like"/>
    <property type="match status" value="1"/>
</dbReference>
<sequence length="254" mass="29050">MNVDKRIKLSKEESLFVRGPLSRYREFIFAFKVFFSFLKAFRRMHFIGPCVTVFGSARFTKDYDHYKNAEKIGASLAKTGFTVMTGGGPGIMEAANKGAFEAGGYSVGCNIILPFEQKPNPYLHKWINIPYFFLRKVILIKYSYAFVVMPGGIGTLDELFEALTLIQTKVIQNFPVVIFDSEYHKELCQHIQVMAKNESISPEDMELLFVTDSVEDLITHIKTHSIKKFGLVKKQDKPKWWLGEFTNKTVSNES</sequence>
<keyword evidence="2" id="KW-0203">Cytokinin biosynthesis</keyword>
<proteinExistence type="inferred from homology"/>
<dbReference type="Gene3D" id="3.40.50.450">
    <property type="match status" value="1"/>
</dbReference>
<dbReference type="GO" id="GO:0008714">
    <property type="term" value="F:AMP nucleosidase activity"/>
    <property type="evidence" value="ECO:0007669"/>
    <property type="project" value="UniProtKB-EC"/>
</dbReference>
<keyword evidence="4" id="KW-1185">Reference proteome</keyword>
<name>A0A8H2LDQ7_9FLAO</name>